<protein>
    <recommendedName>
        <fullName evidence="4">2-dehydropantoate 2-reductase</fullName>
        <ecNumber evidence="4">1.1.1.169</ecNumber>
    </recommendedName>
    <alternativeName>
        <fullName evidence="4">Ketopantoate reductase</fullName>
    </alternativeName>
</protein>
<dbReference type="Gene3D" id="3.40.50.720">
    <property type="entry name" value="NAD(P)-binding Rossmann-like Domain"/>
    <property type="match status" value="1"/>
</dbReference>
<dbReference type="GO" id="GO:0008677">
    <property type="term" value="F:2-dehydropantoate 2-reductase activity"/>
    <property type="evidence" value="ECO:0007669"/>
    <property type="project" value="UniProtKB-EC"/>
</dbReference>
<dbReference type="InterPro" id="IPR013332">
    <property type="entry name" value="KPR_N"/>
</dbReference>
<gene>
    <name evidence="7" type="ORF">JOC27_001065</name>
</gene>
<evidence type="ECO:0000256" key="4">
    <source>
        <dbReference type="RuleBase" id="RU362068"/>
    </source>
</evidence>
<dbReference type="SUPFAM" id="SSF51735">
    <property type="entry name" value="NAD(P)-binding Rossmann-fold domains"/>
    <property type="match status" value="1"/>
</dbReference>
<dbReference type="PANTHER" id="PTHR21708:SF26">
    <property type="entry name" value="2-DEHYDROPANTOATE 2-REDUCTASE"/>
    <property type="match status" value="1"/>
</dbReference>
<evidence type="ECO:0000313" key="8">
    <source>
        <dbReference type="Proteomes" id="UP000823201"/>
    </source>
</evidence>
<comment type="pathway">
    <text evidence="4">Cofactor biosynthesis; (R)-pantothenate biosynthesis; (R)-pantoate from 3-methyl-2-oxobutanoate: step 2/2.</text>
</comment>
<feature type="domain" description="Ketopantoate reductase C-terminal" evidence="6">
    <location>
        <begin position="180"/>
        <end position="299"/>
    </location>
</feature>
<accession>A0ABS2Q7I2</accession>
<sequence>MRIAVLGAGAIGCFFGGLLARSHCDVTFVAKGRTLERLRTHELVVKSVRGDFSLPVPVLDSGHLEGVSSFDMILLAIKSTALEEVLPQLKQLSDQHTKIICLLNGIGNEERLAEVFGPQQIIGGSAFISVIREAPGRVNHVGEGRLVLGPWQSDASIENLKTIVGILQQAGIEASITSAIRQIKWEKLLWNITYNPLTALTGTIVGNALSDPDLKNILQSVKDEYLQVASAAGITISAAYTDSLLLPDKEVQNHKTSMLQDFENGREMELEAILGFVLTTANKIGVQPKTIECLYHLLRYAERKAGTAVH</sequence>
<dbReference type="Gene3D" id="1.10.1040.10">
    <property type="entry name" value="N-(1-d-carboxylethyl)-l-norvaline Dehydrogenase, domain 2"/>
    <property type="match status" value="1"/>
</dbReference>
<comment type="caution">
    <text evidence="7">The sequence shown here is derived from an EMBL/GenBank/DDBJ whole genome shotgun (WGS) entry which is preliminary data.</text>
</comment>
<evidence type="ECO:0000259" key="6">
    <source>
        <dbReference type="Pfam" id="PF08546"/>
    </source>
</evidence>
<comment type="similarity">
    <text evidence="1 4">Belongs to the ketopantoate reductase family.</text>
</comment>
<proteinExistence type="inferred from homology"/>
<dbReference type="EC" id="1.1.1.169" evidence="4"/>
<dbReference type="InterPro" id="IPR003710">
    <property type="entry name" value="ApbA"/>
</dbReference>
<evidence type="ECO:0000259" key="5">
    <source>
        <dbReference type="Pfam" id="PF02558"/>
    </source>
</evidence>
<dbReference type="InterPro" id="IPR036291">
    <property type="entry name" value="NAD(P)-bd_dom_sf"/>
</dbReference>
<evidence type="ECO:0000256" key="3">
    <source>
        <dbReference type="ARBA" id="ARBA00023002"/>
    </source>
</evidence>
<dbReference type="Pfam" id="PF08546">
    <property type="entry name" value="ApbA_C"/>
    <property type="match status" value="1"/>
</dbReference>
<evidence type="ECO:0000313" key="7">
    <source>
        <dbReference type="EMBL" id="MBM7657616.1"/>
    </source>
</evidence>
<dbReference type="SUPFAM" id="SSF48179">
    <property type="entry name" value="6-phosphogluconate dehydrogenase C-terminal domain-like"/>
    <property type="match status" value="1"/>
</dbReference>
<dbReference type="PANTHER" id="PTHR21708">
    <property type="entry name" value="PROBABLE 2-DEHYDROPANTOATE 2-REDUCTASE"/>
    <property type="match status" value="1"/>
</dbReference>
<dbReference type="InterPro" id="IPR013328">
    <property type="entry name" value="6PGD_dom2"/>
</dbReference>
<evidence type="ECO:0000256" key="2">
    <source>
        <dbReference type="ARBA" id="ARBA00022857"/>
    </source>
</evidence>
<dbReference type="InterPro" id="IPR013752">
    <property type="entry name" value="KPA_reductase"/>
</dbReference>
<dbReference type="Pfam" id="PF02558">
    <property type="entry name" value="ApbA"/>
    <property type="match status" value="1"/>
</dbReference>
<name>A0ABS2Q7I2_9BACL</name>
<evidence type="ECO:0000256" key="1">
    <source>
        <dbReference type="ARBA" id="ARBA00007870"/>
    </source>
</evidence>
<dbReference type="NCBIfam" id="TIGR00745">
    <property type="entry name" value="apbA_panE"/>
    <property type="match status" value="1"/>
</dbReference>
<dbReference type="InterPro" id="IPR008927">
    <property type="entry name" value="6-PGluconate_DH-like_C_sf"/>
</dbReference>
<organism evidence="7 8">
    <name type="scientific">Sporolactobacillus spathodeae</name>
    <dbReference type="NCBI Taxonomy" id="1465502"/>
    <lineage>
        <taxon>Bacteria</taxon>
        <taxon>Bacillati</taxon>
        <taxon>Bacillota</taxon>
        <taxon>Bacilli</taxon>
        <taxon>Bacillales</taxon>
        <taxon>Sporolactobacillaceae</taxon>
        <taxon>Sporolactobacillus</taxon>
    </lineage>
</organism>
<dbReference type="InterPro" id="IPR051402">
    <property type="entry name" value="KPR-Related"/>
</dbReference>
<dbReference type="RefSeq" id="WP_205005951.1">
    <property type="nucleotide sequence ID" value="NZ_CBCRXA010000005.1"/>
</dbReference>
<keyword evidence="3 4" id="KW-0560">Oxidoreductase</keyword>
<dbReference type="Proteomes" id="UP000823201">
    <property type="component" value="Unassembled WGS sequence"/>
</dbReference>
<feature type="domain" description="Ketopantoate reductase N-terminal" evidence="5">
    <location>
        <begin position="3"/>
        <end position="152"/>
    </location>
</feature>
<comment type="catalytic activity">
    <reaction evidence="4">
        <text>(R)-pantoate + NADP(+) = 2-dehydropantoate + NADPH + H(+)</text>
        <dbReference type="Rhea" id="RHEA:16233"/>
        <dbReference type="ChEBI" id="CHEBI:11561"/>
        <dbReference type="ChEBI" id="CHEBI:15378"/>
        <dbReference type="ChEBI" id="CHEBI:15980"/>
        <dbReference type="ChEBI" id="CHEBI:57783"/>
        <dbReference type="ChEBI" id="CHEBI:58349"/>
        <dbReference type="EC" id="1.1.1.169"/>
    </reaction>
</comment>
<reference evidence="7 8" key="1">
    <citation type="submission" date="2021-01" db="EMBL/GenBank/DDBJ databases">
        <title>Genomic Encyclopedia of Type Strains, Phase IV (KMG-IV): sequencing the most valuable type-strain genomes for metagenomic binning, comparative biology and taxonomic classification.</title>
        <authorList>
            <person name="Goeker M."/>
        </authorList>
    </citation>
    <scope>NUCLEOTIDE SEQUENCE [LARGE SCALE GENOMIC DNA]</scope>
    <source>
        <strain evidence="7 8">DSM 100968</strain>
    </source>
</reference>
<dbReference type="EMBL" id="JAFBEV010000007">
    <property type="protein sequence ID" value="MBM7657616.1"/>
    <property type="molecule type" value="Genomic_DNA"/>
</dbReference>
<keyword evidence="4" id="KW-0566">Pantothenate biosynthesis</keyword>
<keyword evidence="2 4" id="KW-0521">NADP</keyword>
<comment type="function">
    <text evidence="4">Catalyzes the NADPH-dependent reduction of ketopantoate into pantoic acid.</text>
</comment>
<keyword evidence="8" id="KW-1185">Reference proteome</keyword>